<protein>
    <submittedName>
        <fullName evidence="2">Phosphoesterase</fullName>
    </submittedName>
</protein>
<evidence type="ECO:0000256" key="1">
    <source>
        <dbReference type="SAM" id="Phobius"/>
    </source>
</evidence>
<proteinExistence type="predicted"/>
<feature type="transmembrane region" description="Helical" evidence="1">
    <location>
        <begin position="52"/>
        <end position="72"/>
    </location>
</feature>
<evidence type="ECO:0000313" key="3">
    <source>
        <dbReference type="Proteomes" id="UP000823618"/>
    </source>
</evidence>
<comment type="caution">
    <text evidence="2">The sequence shown here is derived from an EMBL/GenBank/DDBJ whole genome shotgun (WGS) entry which is preliminary data.</text>
</comment>
<gene>
    <name evidence="2" type="ORF">IAC13_09900</name>
</gene>
<feature type="transmembrane region" description="Helical" evidence="1">
    <location>
        <begin position="12"/>
        <end position="32"/>
    </location>
</feature>
<dbReference type="EMBL" id="JADIML010000281">
    <property type="protein sequence ID" value="MBO8464232.1"/>
    <property type="molecule type" value="Genomic_DNA"/>
</dbReference>
<feature type="transmembrane region" description="Helical" evidence="1">
    <location>
        <begin position="166"/>
        <end position="184"/>
    </location>
</feature>
<keyword evidence="1" id="KW-0812">Transmembrane</keyword>
<name>A0A9D9I261_9FIRM</name>
<dbReference type="Proteomes" id="UP000823618">
    <property type="component" value="Unassembled WGS sequence"/>
</dbReference>
<reference evidence="2" key="1">
    <citation type="submission" date="2020-10" db="EMBL/GenBank/DDBJ databases">
        <authorList>
            <person name="Gilroy R."/>
        </authorList>
    </citation>
    <scope>NUCLEOTIDE SEQUENCE</scope>
    <source>
        <strain evidence="2">E3-2379</strain>
    </source>
</reference>
<organism evidence="2 3">
    <name type="scientific">Candidatus Scybalomonas excrementavium</name>
    <dbReference type="NCBI Taxonomy" id="2840943"/>
    <lineage>
        <taxon>Bacteria</taxon>
        <taxon>Bacillati</taxon>
        <taxon>Bacillota</taxon>
        <taxon>Clostridia</taxon>
        <taxon>Lachnospirales</taxon>
        <taxon>Lachnospiraceae</taxon>
        <taxon>Lachnospiraceae incertae sedis</taxon>
        <taxon>Candidatus Scybalomonas</taxon>
    </lineage>
</organism>
<reference evidence="2" key="2">
    <citation type="journal article" date="2021" name="PeerJ">
        <title>Extensive microbial diversity within the chicken gut microbiome revealed by metagenomics and culture.</title>
        <authorList>
            <person name="Gilroy R."/>
            <person name="Ravi A."/>
            <person name="Getino M."/>
            <person name="Pursley I."/>
            <person name="Horton D.L."/>
            <person name="Alikhan N.F."/>
            <person name="Baker D."/>
            <person name="Gharbi K."/>
            <person name="Hall N."/>
            <person name="Watson M."/>
            <person name="Adriaenssens E.M."/>
            <person name="Foster-Nyarko E."/>
            <person name="Jarju S."/>
            <person name="Secka A."/>
            <person name="Antonio M."/>
            <person name="Oren A."/>
            <person name="Chaudhuri R.R."/>
            <person name="La Ragione R."/>
            <person name="Hildebrand F."/>
            <person name="Pallen M.J."/>
        </authorList>
    </citation>
    <scope>NUCLEOTIDE SEQUENCE</scope>
    <source>
        <strain evidence="2">E3-2379</strain>
    </source>
</reference>
<evidence type="ECO:0000313" key="2">
    <source>
        <dbReference type="EMBL" id="MBO8464232.1"/>
    </source>
</evidence>
<keyword evidence="1" id="KW-0472">Membrane</keyword>
<sequence length="226" mass="27100">MKKWFSKYKHALMFLYFIIYLPWFAWLEKTVGHSPEYLIHVKIDDIIPFNEYFIIPYMLWFVFISFWVMFFFFKDTKEFYQLTCFLFIGMTIFLIVCTLFPNGQELRPTEFTRDNICVDLVKRLYQIDTPTNIAPSIHVYNTLCVFFAIKRSAYLKAHLTQLSKHILYFTNGLLSALIILSTMFLKQHSVFDVITAFIMWAVLYRVIYRPVYHTSTQKGEAYAEHI</sequence>
<feature type="transmembrane region" description="Helical" evidence="1">
    <location>
        <begin position="79"/>
        <end position="101"/>
    </location>
</feature>
<keyword evidence="1" id="KW-1133">Transmembrane helix</keyword>
<accession>A0A9D9I261</accession>
<dbReference type="AlphaFoldDB" id="A0A9D9I261"/>
<feature type="transmembrane region" description="Helical" evidence="1">
    <location>
        <begin position="190"/>
        <end position="208"/>
    </location>
</feature>